<gene>
    <name evidence="2" type="ORF">UJA718_LOCUS35488</name>
</gene>
<protein>
    <submittedName>
        <fullName evidence="2">Uncharacterized protein</fullName>
    </submittedName>
</protein>
<keyword evidence="1" id="KW-0812">Transmembrane</keyword>
<dbReference type="AlphaFoldDB" id="A0A821HIG8"/>
<evidence type="ECO:0000313" key="3">
    <source>
        <dbReference type="Proteomes" id="UP000663873"/>
    </source>
</evidence>
<accession>A0A821HIG8</accession>
<reference evidence="2" key="1">
    <citation type="submission" date="2021-02" db="EMBL/GenBank/DDBJ databases">
        <authorList>
            <person name="Nowell W R."/>
        </authorList>
    </citation>
    <scope>NUCLEOTIDE SEQUENCE</scope>
</reference>
<organism evidence="2 3">
    <name type="scientific">Rotaria socialis</name>
    <dbReference type="NCBI Taxonomy" id="392032"/>
    <lineage>
        <taxon>Eukaryota</taxon>
        <taxon>Metazoa</taxon>
        <taxon>Spiralia</taxon>
        <taxon>Gnathifera</taxon>
        <taxon>Rotifera</taxon>
        <taxon>Eurotatoria</taxon>
        <taxon>Bdelloidea</taxon>
        <taxon>Philodinida</taxon>
        <taxon>Philodinidae</taxon>
        <taxon>Rotaria</taxon>
    </lineage>
</organism>
<feature type="transmembrane region" description="Helical" evidence="1">
    <location>
        <begin position="21"/>
        <end position="43"/>
    </location>
</feature>
<evidence type="ECO:0000313" key="2">
    <source>
        <dbReference type="EMBL" id="CAF4685774.1"/>
    </source>
</evidence>
<keyword evidence="3" id="KW-1185">Reference proteome</keyword>
<sequence>MAAYRDFLYTIGNIGDEAIDIVAILLCAYAIFILPLAVVLWIARAPFVAVWELSGFIARKLTKLTPSDELKILNKIEHQLIDVEHNLATCGDRIKKSVQKWLSENKKQFKQKVKNYFKLAMKTINHRKEAYILARTFAGQFARIECRLKANIDLAIHHGVKPDINIGEEISRGSFFSIHHASWDTEEPLVAKIILDPIAHPDMAYMEAHFHRSVTDLNIEHVVPLR</sequence>
<dbReference type="EMBL" id="CAJOBP010033206">
    <property type="protein sequence ID" value="CAF4685774.1"/>
    <property type="molecule type" value="Genomic_DNA"/>
</dbReference>
<dbReference type="Proteomes" id="UP000663873">
    <property type="component" value="Unassembled WGS sequence"/>
</dbReference>
<keyword evidence="1" id="KW-1133">Transmembrane helix</keyword>
<comment type="caution">
    <text evidence="2">The sequence shown here is derived from an EMBL/GenBank/DDBJ whole genome shotgun (WGS) entry which is preliminary data.</text>
</comment>
<name>A0A821HIG8_9BILA</name>
<evidence type="ECO:0000256" key="1">
    <source>
        <dbReference type="SAM" id="Phobius"/>
    </source>
</evidence>
<feature type="non-terminal residue" evidence="2">
    <location>
        <position position="226"/>
    </location>
</feature>
<keyword evidence="1" id="KW-0472">Membrane</keyword>
<proteinExistence type="predicted"/>